<evidence type="ECO:0000313" key="1">
    <source>
        <dbReference type="EMBL" id="NBG96752.1"/>
    </source>
</evidence>
<dbReference type="EMBL" id="WXYQ01000011">
    <property type="protein sequence ID" value="NBG96752.1"/>
    <property type="molecule type" value="Genomic_DNA"/>
</dbReference>
<dbReference type="GeneID" id="300653742"/>
<sequence>MPQTRRRFLRIAGTSGLVLAATAIGGGAAFVATRRPDKALAPWETAGQAYDDPRLRALSYAILAPNPHNMQPWMVQLDGDDGFTLLYDLDRMLPETDPFNRQIVIGLGCFLEIMRMAAAAEGLRADIQLFPDGEPEPLLDGRPVARVRLMRDGDVAPDPLFAHLFDRRSTKEAFDTSRPVAREIFAQLEAVAGDGVAVGTLQHADEIAAMRELTWQAHMIEVETPRTYLESVEVMRFGKAEIEASPDGIDMGGPLLEALNHAGILTRKSLSNMTSSSYQQGVELYRRIIHSAMGYVFVSTQNNSRTEQIAAGRDWVRINLSAVQQGICVHPLSQALQEYKEMHAKLDDVHEMLGQRGRRVQMLARVGYGPAVSPSPRWDLKHKLIL</sequence>
<protein>
    <submittedName>
        <fullName evidence="1">Twin-arginine translocation pathway signal protein</fullName>
    </submittedName>
</protein>
<dbReference type="RefSeq" id="WP_160588771.1">
    <property type="nucleotide sequence ID" value="NZ_BMHN01000001.1"/>
</dbReference>
<proteinExistence type="predicted"/>
<evidence type="ECO:0000313" key="2">
    <source>
        <dbReference type="Proteomes" id="UP000470384"/>
    </source>
</evidence>
<reference evidence="1 2" key="1">
    <citation type="journal article" date="2016" name="Int. J. Syst. Evol. Microbiol.">
        <title>Pyruvatibacter mobilis gen. nov., sp. nov., a marine bacterium from the culture broth of Picochlorum sp. 122.</title>
        <authorList>
            <person name="Wang G."/>
            <person name="Tang M."/>
            <person name="Wu H."/>
            <person name="Dai S."/>
            <person name="Li T."/>
            <person name="Chen C."/>
            <person name="He H."/>
            <person name="Fan J."/>
            <person name="Xiang W."/>
            <person name="Li X."/>
        </authorList>
    </citation>
    <scope>NUCLEOTIDE SEQUENCE [LARGE SCALE GENOMIC DNA]</scope>
    <source>
        <strain evidence="1 2">GYP-11</strain>
    </source>
</reference>
<dbReference type="PROSITE" id="PS51318">
    <property type="entry name" value="TAT"/>
    <property type="match status" value="1"/>
</dbReference>
<dbReference type="InterPro" id="IPR006311">
    <property type="entry name" value="TAT_signal"/>
</dbReference>
<dbReference type="AlphaFoldDB" id="A0A845QDX0"/>
<dbReference type="Gene3D" id="3.40.109.10">
    <property type="entry name" value="NADH Oxidase"/>
    <property type="match status" value="1"/>
</dbReference>
<comment type="caution">
    <text evidence="1">The sequence shown here is derived from an EMBL/GenBank/DDBJ whole genome shotgun (WGS) entry which is preliminary data.</text>
</comment>
<dbReference type="InterPro" id="IPR000415">
    <property type="entry name" value="Nitroreductase-like"/>
</dbReference>
<keyword evidence="2" id="KW-1185">Reference proteome</keyword>
<dbReference type="OrthoDB" id="8156917at2"/>
<name>A0A845QDX0_9HYPH</name>
<dbReference type="SUPFAM" id="SSF55469">
    <property type="entry name" value="FMN-dependent nitroreductase-like"/>
    <property type="match status" value="1"/>
</dbReference>
<dbReference type="Proteomes" id="UP000470384">
    <property type="component" value="Unassembled WGS sequence"/>
</dbReference>
<accession>A0A845QDX0</accession>
<gene>
    <name evidence="1" type="ORF">GTQ45_13510</name>
</gene>
<dbReference type="GO" id="GO:0016491">
    <property type="term" value="F:oxidoreductase activity"/>
    <property type="evidence" value="ECO:0007669"/>
    <property type="project" value="InterPro"/>
</dbReference>
<dbReference type="NCBIfam" id="NF047509">
    <property type="entry name" value="Rv3131_FMN_oxido"/>
    <property type="match status" value="1"/>
</dbReference>
<organism evidence="1 2">
    <name type="scientific">Pyruvatibacter mobilis</name>
    <dbReference type="NCBI Taxonomy" id="1712261"/>
    <lineage>
        <taxon>Bacteria</taxon>
        <taxon>Pseudomonadati</taxon>
        <taxon>Pseudomonadota</taxon>
        <taxon>Alphaproteobacteria</taxon>
        <taxon>Hyphomicrobiales</taxon>
        <taxon>Parvibaculaceae</taxon>
        <taxon>Pyruvatibacter</taxon>
    </lineage>
</organism>